<dbReference type="Proteomes" id="UP001344447">
    <property type="component" value="Unassembled WGS sequence"/>
</dbReference>
<dbReference type="AlphaFoldDB" id="A0AAN7UHV3"/>
<evidence type="ECO:0000313" key="1">
    <source>
        <dbReference type="EMBL" id="KAK5582078.1"/>
    </source>
</evidence>
<sequence>MPDVQVNYKVHMTQDHQLNGTIGTDGLATCVGVIARLVNGNTYCAHISCEMSGIAANLPIIATRTSAIMPLRIAVANVVSMHCATSNLIEPTSMAIYNGLVNTYGATVQPMQQGNGIYFDGNNVVVTAFGTNIIGTLDGPQEDNGPINVQN</sequence>
<protein>
    <submittedName>
        <fullName evidence="1">Uncharacterized protein</fullName>
    </submittedName>
</protein>
<reference evidence="1 2" key="1">
    <citation type="submission" date="2023-11" db="EMBL/GenBank/DDBJ databases">
        <title>Dfirmibasis_genome.</title>
        <authorList>
            <person name="Edelbroek B."/>
            <person name="Kjellin J."/>
            <person name="Jerlstrom-Hultqvist J."/>
            <person name="Soderbom F."/>
        </authorList>
    </citation>
    <scope>NUCLEOTIDE SEQUENCE [LARGE SCALE GENOMIC DNA]</scope>
    <source>
        <strain evidence="1 2">TNS-C-14</strain>
    </source>
</reference>
<proteinExistence type="predicted"/>
<name>A0AAN7UHV3_9MYCE</name>
<organism evidence="1 2">
    <name type="scientific">Dictyostelium firmibasis</name>
    <dbReference type="NCBI Taxonomy" id="79012"/>
    <lineage>
        <taxon>Eukaryota</taxon>
        <taxon>Amoebozoa</taxon>
        <taxon>Evosea</taxon>
        <taxon>Eumycetozoa</taxon>
        <taxon>Dictyostelia</taxon>
        <taxon>Dictyosteliales</taxon>
        <taxon>Dictyosteliaceae</taxon>
        <taxon>Dictyostelium</taxon>
    </lineage>
</organism>
<gene>
    <name evidence="1" type="ORF">RB653_003661</name>
</gene>
<evidence type="ECO:0000313" key="2">
    <source>
        <dbReference type="Proteomes" id="UP001344447"/>
    </source>
</evidence>
<dbReference type="EMBL" id="JAVFKY010000001">
    <property type="protein sequence ID" value="KAK5582078.1"/>
    <property type="molecule type" value="Genomic_DNA"/>
</dbReference>
<comment type="caution">
    <text evidence="1">The sequence shown here is derived from an EMBL/GenBank/DDBJ whole genome shotgun (WGS) entry which is preliminary data.</text>
</comment>
<accession>A0AAN7UHV3</accession>
<keyword evidence="2" id="KW-1185">Reference proteome</keyword>